<dbReference type="EMBL" id="BSXS01011098">
    <property type="protein sequence ID" value="GME99675.1"/>
    <property type="molecule type" value="Genomic_DNA"/>
</dbReference>
<dbReference type="Proteomes" id="UP001165064">
    <property type="component" value="Unassembled WGS sequence"/>
</dbReference>
<evidence type="ECO:0000313" key="2">
    <source>
        <dbReference type="Proteomes" id="UP001165064"/>
    </source>
</evidence>
<accession>A0ACB5U1Y8</accession>
<reference evidence="1" key="1">
    <citation type="submission" date="2023-04" db="EMBL/GenBank/DDBJ databases">
        <title>Ambrosiozyma monospora NBRC 10751.</title>
        <authorList>
            <person name="Ichikawa N."/>
            <person name="Sato H."/>
            <person name="Tonouchi N."/>
        </authorList>
    </citation>
    <scope>NUCLEOTIDE SEQUENCE</scope>
    <source>
        <strain evidence="1">NBRC 10751</strain>
    </source>
</reference>
<name>A0ACB5U1Y8_AMBMO</name>
<organism evidence="1 2">
    <name type="scientific">Ambrosiozyma monospora</name>
    <name type="common">Yeast</name>
    <name type="synonym">Endomycopsis monosporus</name>
    <dbReference type="NCBI Taxonomy" id="43982"/>
    <lineage>
        <taxon>Eukaryota</taxon>
        <taxon>Fungi</taxon>
        <taxon>Dikarya</taxon>
        <taxon>Ascomycota</taxon>
        <taxon>Saccharomycotina</taxon>
        <taxon>Pichiomycetes</taxon>
        <taxon>Pichiales</taxon>
        <taxon>Pichiaceae</taxon>
        <taxon>Ambrosiozyma</taxon>
    </lineage>
</organism>
<gene>
    <name evidence="1" type="ORF">Amon02_001079000</name>
</gene>
<protein>
    <submittedName>
        <fullName evidence="1">Unnamed protein product</fullName>
    </submittedName>
</protein>
<sequence length="355" mass="41541">MHRMWRKVHKHHEKTEKEERHPLEWPIPNEYFDQIWTVVRMNEKQKNKMVNKGGDCRDGEDVNVDVDGMSQLKELIELMEIHGGEVEYSDEECDSETEQNSEVESERGGDREQQESIVFSGSEESSMMVNSDGVSSCTTVSDISDTIEDETEADADSETRYYTSFETPIETQLESITHLFSQSLTERHLEQLQQRFDQPQQPEEEEDTESSETDSNTENDEPELTEVKFDGAEVERDDIEDETEQDIELRETVYRYLEKRELSKAKINNEQQQEDINNNGISKLMELSSSNTFSDLFTEDDEVIGLLCKKMVSHINTNWTAYSNEQTRHRRWVKKVARRIKEMKGDYDTDDELED</sequence>
<comment type="caution">
    <text evidence="1">The sequence shown here is derived from an EMBL/GenBank/DDBJ whole genome shotgun (WGS) entry which is preliminary data.</text>
</comment>
<keyword evidence="2" id="KW-1185">Reference proteome</keyword>
<evidence type="ECO:0000313" key="1">
    <source>
        <dbReference type="EMBL" id="GME99675.1"/>
    </source>
</evidence>
<proteinExistence type="predicted"/>